<dbReference type="AlphaFoldDB" id="A0A5J5C7A8"/>
<sequence length="124" mass="13867">MRPPVEVSVLILSLSAPGVFITMNNIPALQENVPFFLVPFWAASLLFSRPREMPVVTADKIIAEQKKGLLSRPVDLLLSLLLLGAMAFSVFRGFVVLDCPLDACFTYVYQYEPYLKDPLAFQES</sequence>
<dbReference type="PANTHER" id="PTHR14568:SF9">
    <property type="entry name" value="TRANSMEMBRANE 6 SUPERFAMILY MEMBER 2"/>
    <property type="match status" value="1"/>
</dbReference>
<dbReference type="PANTHER" id="PTHR14568">
    <property type="entry name" value="TRANSMEMBRANE SUPERFAMILY 6 MEMBER 1/2"/>
    <property type="match status" value="1"/>
</dbReference>
<dbReference type="EMBL" id="VOFY01002611">
    <property type="protein sequence ID" value="KAA8577557.1"/>
    <property type="molecule type" value="Genomic_DNA"/>
</dbReference>
<evidence type="ECO:0000313" key="2">
    <source>
        <dbReference type="EMBL" id="KAA8577557.1"/>
    </source>
</evidence>
<evidence type="ECO:0000256" key="1">
    <source>
        <dbReference type="SAM" id="Phobius"/>
    </source>
</evidence>
<organism evidence="2 3">
    <name type="scientific">Etheostoma spectabile</name>
    <name type="common">orangethroat darter</name>
    <dbReference type="NCBI Taxonomy" id="54343"/>
    <lineage>
        <taxon>Eukaryota</taxon>
        <taxon>Metazoa</taxon>
        <taxon>Chordata</taxon>
        <taxon>Craniata</taxon>
        <taxon>Vertebrata</taxon>
        <taxon>Euteleostomi</taxon>
        <taxon>Actinopterygii</taxon>
        <taxon>Neopterygii</taxon>
        <taxon>Teleostei</taxon>
        <taxon>Neoteleostei</taxon>
        <taxon>Acanthomorphata</taxon>
        <taxon>Eupercaria</taxon>
        <taxon>Perciformes</taxon>
        <taxon>Percoidei</taxon>
        <taxon>Percidae</taxon>
        <taxon>Etheostomatinae</taxon>
        <taxon>Etheostoma</taxon>
    </lineage>
</organism>
<feature type="transmembrane region" description="Helical" evidence="1">
    <location>
        <begin position="7"/>
        <end position="26"/>
    </location>
</feature>
<dbReference type="GO" id="GO:0019216">
    <property type="term" value="P:regulation of lipid metabolic process"/>
    <property type="evidence" value="ECO:0007669"/>
    <property type="project" value="TreeGrafter"/>
</dbReference>
<dbReference type="GO" id="GO:0005789">
    <property type="term" value="C:endoplasmic reticulum membrane"/>
    <property type="evidence" value="ECO:0007669"/>
    <property type="project" value="TreeGrafter"/>
</dbReference>
<keyword evidence="1" id="KW-0812">Transmembrane</keyword>
<gene>
    <name evidence="2" type="ORF">FQN60_017439</name>
</gene>
<dbReference type="Proteomes" id="UP000327493">
    <property type="component" value="Unassembled WGS sequence"/>
</dbReference>
<feature type="transmembrane region" description="Helical" evidence="1">
    <location>
        <begin position="69"/>
        <end position="91"/>
    </location>
</feature>
<reference evidence="2 3" key="1">
    <citation type="submission" date="2019-08" db="EMBL/GenBank/DDBJ databases">
        <title>A chromosome-level genome assembly, high-density linkage maps, and genome scans reveal the genomic architecture of hybrid incompatibilities underlying speciation via character displacement in darters (Percidae: Etheostominae).</title>
        <authorList>
            <person name="Moran R.L."/>
            <person name="Catchen J.M."/>
            <person name="Fuller R.C."/>
        </authorList>
    </citation>
    <scope>NUCLEOTIDE SEQUENCE [LARGE SCALE GENOMIC DNA]</scope>
    <source>
        <strain evidence="2">EspeVRDwgs_2016</strain>
        <tissue evidence="2">Muscle</tissue>
    </source>
</reference>
<keyword evidence="3" id="KW-1185">Reference proteome</keyword>
<keyword evidence="1" id="KW-1133">Transmembrane helix</keyword>
<dbReference type="GO" id="GO:0055088">
    <property type="term" value="P:lipid homeostasis"/>
    <property type="evidence" value="ECO:0007669"/>
    <property type="project" value="TreeGrafter"/>
</dbReference>
<keyword evidence="1" id="KW-0472">Membrane</keyword>
<proteinExistence type="predicted"/>
<protein>
    <submittedName>
        <fullName evidence="2">Uncharacterized protein</fullName>
    </submittedName>
</protein>
<accession>A0A5J5C7A8</accession>
<name>A0A5J5C7A8_9PERO</name>
<dbReference type="GO" id="GO:0033116">
    <property type="term" value="C:endoplasmic reticulum-Golgi intermediate compartment membrane"/>
    <property type="evidence" value="ECO:0007669"/>
    <property type="project" value="TreeGrafter"/>
</dbReference>
<comment type="caution">
    <text evidence="2">The sequence shown here is derived from an EMBL/GenBank/DDBJ whole genome shotgun (WGS) entry which is preliminary data.</text>
</comment>
<evidence type="ECO:0000313" key="3">
    <source>
        <dbReference type="Proteomes" id="UP000327493"/>
    </source>
</evidence>